<dbReference type="InterPro" id="IPR036397">
    <property type="entry name" value="RNaseH_sf"/>
</dbReference>
<dbReference type="HOGENOM" id="CLU_033666_11_3_1"/>
<dbReference type="EMBL" id="KQ971752">
    <property type="protein sequence ID" value="EFA12076.1"/>
    <property type="molecule type" value="Genomic_DNA"/>
</dbReference>
<reference evidence="2 3" key="2">
    <citation type="journal article" date="2010" name="Nucleic Acids Res.">
        <title>BeetleBase in 2010: revisions to provide comprehensive genomic information for Tribolium castaneum.</title>
        <authorList>
            <person name="Kim H.S."/>
            <person name="Murphy T."/>
            <person name="Xia J."/>
            <person name="Caragea D."/>
            <person name="Park Y."/>
            <person name="Beeman R.W."/>
            <person name="Lorenzen M.D."/>
            <person name="Butcher S."/>
            <person name="Manak J.R."/>
            <person name="Brown S.J."/>
        </authorList>
    </citation>
    <scope>NUCLEOTIDE SEQUENCE [LARGE SCALE GENOMIC DNA]</scope>
    <source>
        <strain evidence="2 3">Georgia GA2</strain>
    </source>
</reference>
<reference evidence="2 3" key="1">
    <citation type="journal article" date="2008" name="Nature">
        <title>The genome of the model beetle and pest Tribolium castaneum.</title>
        <authorList>
            <consortium name="Tribolium Genome Sequencing Consortium"/>
            <person name="Richards S."/>
            <person name="Gibbs R.A."/>
            <person name="Weinstock G.M."/>
            <person name="Brown S.J."/>
            <person name="Denell R."/>
            <person name="Beeman R.W."/>
            <person name="Gibbs R."/>
            <person name="Beeman R.W."/>
            <person name="Brown S.J."/>
            <person name="Bucher G."/>
            <person name="Friedrich M."/>
            <person name="Grimmelikhuijzen C.J."/>
            <person name="Klingler M."/>
            <person name="Lorenzen M."/>
            <person name="Richards S."/>
            <person name="Roth S."/>
            <person name="Schroder R."/>
            <person name="Tautz D."/>
            <person name="Zdobnov E.M."/>
            <person name="Muzny D."/>
            <person name="Gibbs R.A."/>
            <person name="Weinstock G.M."/>
            <person name="Attaway T."/>
            <person name="Bell S."/>
            <person name="Buhay C.J."/>
            <person name="Chandrabose M.N."/>
            <person name="Chavez D."/>
            <person name="Clerk-Blankenburg K.P."/>
            <person name="Cree A."/>
            <person name="Dao M."/>
            <person name="Davis C."/>
            <person name="Chacko J."/>
            <person name="Dinh H."/>
            <person name="Dugan-Rocha S."/>
            <person name="Fowler G."/>
            <person name="Garner T.T."/>
            <person name="Garnes J."/>
            <person name="Gnirke A."/>
            <person name="Hawes A."/>
            <person name="Hernandez J."/>
            <person name="Hines S."/>
            <person name="Holder M."/>
            <person name="Hume J."/>
            <person name="Jhangiani S.N."/>
            <person name="Joshi V."/>
            <person name="Khan Z.M."/>
            <person name="Jackson L."/>
            <person name="Kovar C."/>
            <person name="Kowis A."/>
            <person name="Lee S."/>
            <person name="Lewis L.R."/>
            <person name="Margolis J."/>
            <person name="Morgan M."/>
            <person name="Nazareth L.V."/>
            <person name="Nguyen N."/>
            <person name="Okwuonu G."/>
            <person name="Parker D."/>
            <person name="Richards S."/>
            <person name="Ruiz S.J."/>
            <person name="Santibanez J."/>
            <person name="Savard J."/>
            <person name="Scherer S.E."/>
            <person name="Schneider B."/>
            <person name="Sodergren E."/>
            <person name="Tautz D."/>
            <person name="Vattahil S."/>
            <person name="Villasana D."/>
            <person name="White C.S."/>
            <person name="Wright R."/>
            <person name="Park Y."/>
            <person name="Beeman R.W."/>
            <person name="Lord J."/>
            <person name="Oppert B."/>
            <person name="Lorenzen M."/>
            <person name="Brown S."/>
            <person name="Wang L."/>
            <person name="Savard J."/>
            <person name="Tautz D."/>
            <person name="Richards S."/>
            <person name="Weinstock G."/>
            <person name="Gibbs R.A."/>
            <person name="Liu Y."/>
            <person name="Worley K."/>
            <person name="Weinstock G."/>
            <person name="Elsik C.G."/>
            <person name="Reese J.T."/>
            <person name="Elhaik E."/>
            <person name="Landan G."/>
            <person name="Graur D."/>
            <person name="Arensburger P."/>
            <person name="Atkinson P."/>
            <person name="Beeman R.W."/>
            <person name="Beidler J."/>
            <person name="Brown S.J."/>
            <person name="Demuth J.P."/>
            <person name="Drury D.W."/>
            <person name="Du Y.Z."/>
            <person name="Fujiwara H."/>
            <person name="Lorenzen M."/>
            <person name="Maselli V."/>
            <person name="Osanai M."/>
            <person name="Park Y."/>
            <person name="Robertson H.M."/>
            <person name="Tu Z."/>
            <person name="Wang J.J."/>
            <person name="Wang S."/>
            <person name="Richards S."/>
            <person name="Song H."/>
            <person name="Zhang L."/>
            <person name="Sodergren E."/>
            <person name="Werner D."/>
            <person name="Stanke M."/>
            <person name="Morgenstern B."/>
            <person name="Solovyev V."/>
            <person name="Kosarev P."/>
            <person name="Brown G."/>
            <person name="Chen H.C."/>
            <person name="Ermolaeva O."/>
            <person name="Hlavina W."/>
            <person name="Kapustin Y."/>
            <person name="Kiryutin B."/>
            <person name="Kitts P."/>
            <person name="Maglott D."/>
            <person name="Pruitt K."/>
            <person name="Sapojnikov V."/>
            <person name="Souvorov A."/>
            <person name="Mackey A.J."/>
            <person name="Waterhouse R.M."/>
            <person name="Wyder S."/>
            <person name="Zdobnov E.M."/>
            <person name="Zdobnov E.M."/>
            <person name="Wyder S."/>
            <person name="Kriventseva E.V."/>
            <person name="Kadowaki T."/>
            <person name="Bork P."/>
            <person name="Aranda M."/>
            <person name="Bao R."/>
            <person name="Beermann A."/>
            <person name="Berns N."/>
            <person name="Bolognesi R."/>
            <person name="Bonneton F."/>
            <person name="Bopp D."/>
            <person name="Brown S.J."/>
            <person name="Bucher G."/>
            <person name="Butts T."/>
            <person name="Chaumot A."/>
            <person name="Denell R.E."/>
            <person name="Ferrier D.E."/>
            <person name="Friedrich M."/>
            <person name="Gordon C.M."/>
            <person name="Jindra M."/>
            <person name="Klingler M."/>
            <person name="Lan Q."/>
            <person name="Lattorff H.M."/>
            <person name="Laudet V."/>
            <person name="von Levetsow C."/>
            <person name="Liu Z."/>
            <person name="Lutz R."/>
            <person name="Lynch J.A."/>
            <person name="da Fonseca R.N."/>
            <person name="Posnien N."/>
            <person name="Reuter R."/>
            <person name="Roth S."/>
            <person name="Savard J."/>
            <person name="Schinko J.B."/>
            <person name="Schmitt C."/>
            <person name="Schoppmeier M."/>
            <person name="Schroder R."/>
            <person name="Shippy T.D."/>
            <person name="Simonnet F."/>
            <person name="Marques-Souza H."/>
            <person name="Tautz D."/>
            <person name="Tomoyasu Y."/>
            <person name="Trauner J."/>
            <person name="Van der Zee M."/>
            <person name="Vervoort M."/>
            <person name="Wittkopp N."/>
            <person name="Wimmer E.A."/>
            <person name="Yang X."/>
            <person name="Jones A.K."/>
            <person name="Sattelle D.B."/>
            <person name="Ebert P.R."/>
            <person name="Nelson D."/>
            <person name="Scott J.G."/>
            <person name="Beeman R.W."/>
            <person name="Muthukrishnan S."/>
            <person name="Kramer K.J."/>
            <person name="Arakane Y."/>
            <person name="Beeman R.W."/>
            <person name="Zhu Q."/>
            <person name="Hogenkamp D."/>
            <person name="Dixit R."/>
            <person name="Oppert B."/>
            <person name="Jiang H."/>
            <person name="Zou Z."/>
            <person name="Marshall J."/>
            <person name="Elpidina E."/>
            <person name="Vinokurov K."/>
            <person name="Oppert C."/>
            <person name="Zou Z."/>
            <person name="Evans J."/>
            <person name="Lu Z."/>
            <person name="Zhao P."/>
            <person name="Sumathipala N."/>
            <person name="Altincicek B."/>
            <person name="Vilcinskas A."/>
            <person name="Williams M."/>
            <person name="Hultmark D."/>
            <person name="Hetru C."/>
            <person name="Jiang H."/>
            <person name="Grimmelikhuijzen C.J."/>
            <person name="Hauser F."/>
            <person name="Cazzamali G."/>
            <person name="Williamson M."/>
            <person name="Park Y."/>
            <person name="Li B."/>
            <person name="Tanaka Y."/>
            <person name="Predel R."/>
            <person name="Neupert S."/>
            <person name="Schachtner J."/>
            <person name="Verleyen P."/>
            <person name="Raible F."/>
            <person name="Bork P."/>
            <person name="Friedrich M."/>
            <person name="Walden K.K."/>
            <person name="Robertson H.M."/>
            <person name="Angeli S."/>
            <person name="Foret S."/>
            <person name="Bucher G."/>
            <person name="Schuetz S."/>
            <person name="Maleszka R."/>
            <person name="Wimmer E.A."/>
            <person name="Beeman R.W."/>
            <person name="Lorenzen M."/>
            <person name="Tomoyasu Y."/>
            <person name="Miller S.C."/>
            <person name="Grossmann D."/>
            <person name="Bucher G."/>
        </authorList>
    </citation>
    <scope>NUCLEOTIDE SEQUENCE [LARGE SCALE GENOMIC DNA]</scope>
    <source>
        <strain evidence="2 3">Georgia GA2</strain>
    </source>
</reference>
<name>D7EIM8_TRICA</name>
<gene>
    <name evidence="2" type="primary">GLEAN_06883</name>
    <name evidence="2" type="ORF">TcasGA2_TC006883</name>
</gene>
<dbReference type="GO" id="GO:0003676">
    <property type="term" value="F:nucleic acid binding"/>
    <property type="evidence" value="ECO:0007669"/>
    <property type="project" value="InterPro"/>
</dbReference>
<evidence type="ECO:0000313" key="3">
    <source>
        <dbReference type="Proteomes" id="UP000007266"/>
    </source>
</evidence>
<keyword evidence="3" id="KW-1185">Reference proteome</keyword>
<dbReference type="Proteomes" id="UP000007266">
    <property type="component" value="Unassembled WGS sequence"/>
</dbReference>
<feature type="domain" description="DUF4817" evidence="1">
    <location>
        <begin position="5"/>
        <end position="56"/>
    </location>
</feature>
<dbReference type="Pfam" id="PF16087">
    <property type="entry name" value="DUF4817"/>
    <property type="match status" value="1"/>
</dbReference>
<protein>
    <recommendedName>
        <fullName evidence="1">DUF4817 domain-containing protein</fullName>
    </recommendedName>
</protein>
<organism evidence="2 3">
    <name type="scientific">Tribolium castaneum</name>
    <name type="common">Red flour beetle</name>
    <dbReference type="NCBI Taxonomy" id="7070"/>
    <lineage>
        <taxon>Eukaryota</taxon>
        <taxon>Metazoa</taxon>
        <taxon>Ecdysozoa</taxon>
        <taxon>Arthropoda</taxon>
        <taxon>Hexapoda</taxon>
        <taxon>Insecta</taxon>
        <taxon>Pterygota</taxon>
        <taxon>Neoptera</taxon>
        <taxon>Endopterygota</taxon>
        <taxon>Coleoptera</taxon>
        <taxon>Polyphaga</taxon>
        <taxon>Cucujiformia</taxon>
        <taxon>Tenebrionidae</taxon>
        <taxon>Tenebrionidae incertae sedis</taxon>
        <taxon>Tribolium</taxon>
    </lineage>
</organism>
<dbReference type="AlphaFoldDB" id="D7EIM8"/>
<dbReference type="PANTHER" id="PTHR47326">
    <property type="entry name" value="TRANSPOSABLE ELEMENT TC3 TRANSPOSASE-LIKE PROTEIN"/>
    <property type="match status" value="1"/>
</dbReference>
<evidence type="ECO:0000313" key="2">
    <source>
        <dbReference type="EMBL" id="EFA12076.1"/>
    </source>
</evidence>
<proteinExistence type="predicted"/>
<dbReference type="OMA" id="CNRNANE"/>
<dbReference type="InParanoid" id="D7EIM8"/>
<dbReference type="Gene3D" id="3.30.420.10">
    <property type="entry name" value="Ribonuclease H-like superfamily/Ribonuclease H"/>
    <property type="match status" value="1"/>
</dbReference>
<dbReference type="InterPro" id="IPR032135">
    <property type="entry name" value="DUF4817"/>
</dbReference>
<evidence type="ECO:0000259" key="1">
    <source>
        <dbReference type="Pfam" id="PF16087"/>
    </source>
</evidence>
<sequence>MFAPDEYCKMLIIYGQCNRNANEAAREYARRFPQRTQPSANAFLRLVESTRRTGSLLPQKKGLVGARRRARTPETEEQVTEAFFQDPTTSIRTVSRLHGVSRNSIQRILKENRQHPYHYTRVQHLHPQDYAARVKFCQWLLRQHAENQNFVKTIMFTDESTFTREGVFNIHNNHFWADQNPHVITPNSFQYKFSINLWARILGDRIVRTSYYI</sequence>
<dbReference type="PANTHER" id="PTHR47326:SF1">
    <property type="entry name" value="HTH PSQ-TYPE DOMAIN-CONTAINING PROTEIN"/>
    <property type="match status" value="1"/>
</dbReference>
<dbReference type="PhylomeDB" id="D7EIM8"/>
<accession>D7EIM8</accession>